<dbReference type="EMBL" id="BHGK01000001">
    <property type="protein sequence ID" value="GCA66037.1"/>
    <property type="molecule type" value="Genomic_DNA"/>
</dbReference>
<proteinExistence type="predicted"/>
<dbReference type="Proteomes" id="UP000265643">
    <property type="component" value="Unassembled WGS sequence"/>
</dbReference>
<evidence type="ECO:0000313" key="1">
    <source>
        <dbReference type="EMBL" id="GCA66037.1"/>
    </source>
</evidence>
<comment type="caution">
    <text evidence="1">The sequence shown here is derived from an EMBL/GenBank/DDBJ whole genome shotgun (WGS) entry which is preliminary data.</text>
</comment>
<keyword evidence="2" id="KW-1185">Reference proteome</keyword>
<sequence length="73" mass="8958">MHEKIADIQNSIWKAYKDYTRHRDMKQYQADMRKVGVKYQNDPLMLRFYNNLAITWTPVIVAIQQEWNRREQA</sequence>
<name>A0A391NYZ3_9FIRM</name>
<gene>
    <name evidence="1" type="ORF">KGMB01110_04730</name>
</gene>
<reference evidence="2" key="1">
    <citation type="submission" date="2018-09" db="EMBL/GenBank/DDBJ databases">
        <title>Draft Genome Sequence of Mediterraneibacter sp. KCTC 15684.</title>
        <authorList>
            <person name="Kim J.S."/>
            <person name="Han K.I."/>
            <person name="Suh M.K."/>
            <person name="Lee K.C."/>
            <person name="Eom M.K."/>
            <person name="Lee J.H."/>
            <person name="Park S.H."/>
            <person name="Kang S.W."/>
            <person name="Park J.E."/>
            <person name="Oh B.S."/>
            <person name="Yu S.Y."/>
            <person name="Choi S.H."/>
            <person name="Lee D.H."/>
            <person name="Yoon H."/>
            <person name="Kim B."/>
            <person name="Yang S.J."/>
            <person name="Lee J.S."/>
        </authorList>
    </citation>
    <scope>NUCLEOTIDE SEQUENCE [LARGE SCALE GENOMIC DNA]</scope>
    <source>
        <strain evidence="2">KCTC 15684</strain>
    </source>
</reference>
<evidence type="ECO:0000313" key="2">
    <source>
        <dbReference type="Proteomes" id="UP000265643"/>
    </source>
</evidence>
<dbReference type="RefSeq" id="WP_119297441.1">
    <property type="nucleotide sequence ID" value="NZ_BHGK01000001.1"/>
</dbReference>
<protein>
    <submittedName>
        <fullName evidence="1">Uncharacterized protein</fullName>
    </submittedName>
</protein>
<dbReference type="AlphaFoldDB" id="A0A391NYZ3"/>
<organism evidence="1 2">
    <name type="scientific">Mediterraneibacter butyricigenes</name>
    <dbReference type="NCBI Taxonomy" id="2316025"/>
    <lineage>
        <taxon>Bacteria</taxon>
        <taxon>Bacillati</taxon>
        <taxon>Bacillota</taxon>
        <taxon>Clostridia</taxon>
        <taxon>Lachnospirales</taxon>
        <taxon>Lachnospiraceae</taxon>
        <taxon>Mediterraneibacter</taxon>
    </lineage>
</organism>
<accession>A0A391NYZ3</accession>